<dbReference type="PANTHER" id="PTHR19879:SF9">
    <property type="entry name" value="TRANSCRIPTION INITIATION FACTOR TFIID SUBUNIT 5"/>
    <property type="match status" value="1"/>
</dbReference>
<dbReference type="AlphaFoldDB" id="A0A1G7X4L1"/>
<dbReference type="SUPFAM" id="SSF82171">
    <property type="entry name" value="DPP6 N-terminal domain-like"/>
    <property type="match status" value="2"/>
</dbReference>
<gene>
    <name evidence="1" type="ORF">SAMN05421505_10835</name>
</gene>
<sequence length="1050" mass="109106">MIQQTVFSVPHARCLALAPDSSALVSLAGDGLTLREAGDHAVWSAALPESAGERIVWSADGDHLYVVSGGGVARRDPASGRPVPLSGPLDDRDVTAFALSCDGRLVAVGGAAGALRVLSARTGEVLTLPGGPDPVTALAFRPGTDDLCAARPGVLQFWNAASRMMYTSAPTAAPLRHLAWSPDGTRLVGAGPAEVVAFDPRDGTPLARLPVGEVRALAFSRTGDTLLVAVEGAVRLLDRNLASMGEAEADVVTPGGLHVSQGGLVAVRTGDDTVSLWTLPDTLPPGGGSSSSALRRWAIRHGLTLGRAPASLAEAGSPPVVPTLMPEGGAAFTWWPDGRTACREIGGAVVRLSPPGVHPAWRAAMSSPVRELAVSPDGRFVAAVCEERNGHTLHLLDGATGALTASTPAAPALAWTRSPGGEPLLAMPEDGPGAPREIVVMSPAEGYQPRRLPMHDGLARLAWSPDGRRLAATGPGRVVLWDAGRWVRSRAPLTAGPHGRLLGDVAWSPDGRWLAAVALSGQPPAAQVPAQVPAQVAAWVVVWDTATWETAATLGPCAPPGRTAVLAWSPGSEMIAFPSPDGGGVELWSIRSHNRLRLLAPPQPSTAPVRGVHWSALGDLLVVAHDDGAAVQWDLFADHIPAGGPGAALPHPHDTLVHMSAAAASIGSCAPLSLLSDLLCLVAGKPPADERLRPFARHPRLAELRALRWPPAAQIGLAVLLAADVPGDPRYEPPPHTHREELAAAMARVLSGSPRPVAAPELKAGPGGLFDGVDDHVLGLLSMLGPEAVAEDPALPARLRHQRHALPALSPAHRRLLDLRIAVSRSGRAQGRGGGGEGRAGLARHGHVNALLPTQLALPPAALAARHIRDELLYRTQRGSVPPQPRAMVLVLDDTPAAHGPAGVTLRVCAHLLARSLLRRGLPGTLVTLGEPARAHPLGHPADLTALWLASSVARPDLAGAFRQIAALAPRLSDPVAGPPRVVVLTHAFLDLGSHETDGHEVFAVRVRYRDAGGARRKARPLTGPRTLTLPCDPRPDEIGRVLAALLSAA</sequence>
<dbReference type="STRING" id="504805.SAMN05421505_10835"/>
<evidence type="ECO:0008006" key="3">
    <source>
        <dbReference type="Google" id="ProtNLM"/>
    </source>
</evidence>
<keyword evidence="2" id="KW-1185">Reference proteome</keyword>
<evidence type="ECO:0000313" key="1">
    <source>
        <dbReference type="EMBL" id="SDG79101.1"/>
    </source>
</evidence>
<dbReference type="InterPro" id="IPR001680">
    <property type="entry name" value="WD40_rpt"/>
</dbReference>
<dbReference type="PANTHER" id="PTHR19879">
    <property type="entry name" value="TRANSCRIPTION INITIATION FACTOR TFIID"/>
    <property type="match status" value="1"/>
</dbReference>
<dbReference type="Pfam" id="PF00400">
    <property type="entry name" value="WD40"/>
    <property type="match status" value="1"/>
</dbReference>
<protein>
    <recommendedName>
        <fullName evidence="3">WD40 repeat</fullName>
    </recommendedName>
</protein>
<dbReference type="SMART" id="SM00320">
    <property type="entry name" value="WD40"/>
    <property type="match status" value="8"/>
</dbReference>
<accession>A0A1G7X4L1</accession>
<dbReference type="RefSeq" id="WP_093170147.1">
    <property type="nucleotide sequence ID" value="NZ_FNCN01000008.1"/>
</dbReference>
<dbReference type="EMBL" id="FNCN01000008">
    <property type="protein sequence ID" value="SDG79101.1"/>
    <property type="molecule type" value="Genomic_DNA"/>
</dbReference>
<dbReference type="OrthoDB" id="414967at2"/>
<dbReference type="InterPro" id="IPR015943">
    <property type="entry name" value="WD40/YVTN_repeat-like_dom_sf"/>
</dbReference>
<organism evidence="1 2">
    <name type="scientific">Sinosporangium album</name>
    <dbReference type="NCBI Taxonomy" id="504805"/>
    <lineage>
        <taxon>Bacteria</taxon>
        <taxon>Bacillati</taxon>
        <taxon>Actinomycetota</taxon>
        <taxon>Actinomycetes</taxon>
        <taxon>Streptosporangiales</taxon>
        <taxon>Streptosporangiaceae</taxon>
        <taxon>Sinosporangium</taxon>
    </lineage>
</organism>
<reference evidence="1 2" key="1">
    <citation type="submission" date="2016-10" db="EMBL/GenBank/DDBJ databases">
        <authorList>
            <person name="de Groot N.N."/>
        </authorList>
    </citation>
    <scope>NUCLEOTIDE SEQUENCE [LARGE SCALE GENOMIC DNA]</scope>
    <source>
        <strain evidence="1 2">CPCC 201354</strain>
    </source>
</reference>
<dbReference type="Gene3D" id="2.130.10.10">
    <property type="entry name" value="YVTN repeat-like/Quinoprotein amine dehydrogenase"/>
    <property type="match status" value="3"/>
</dbReference>
<dbReference type="Proteomes" id="UP000198923">
    <property type="component" value="Unassembled WGS sequence"/>
</dbReference>
<proteinExistence type="predicted"/>
<name>A0A1G7X4L1_9ACTN</name>
<evidence type="ECO:0000313" key="2">
    <source>
        <dbReference type="Proteomes" id="UP000198923"/>
    </source>
</evidence>